<dbReference type="RefSeq" id="WP_408182917.1">
    <property type="nucleotide sequence ID" value="NZ_JAQQEZ010000078.1"/>
</dbReference>
<dbReference type="EMBL" id="JAQQEZ010000078">
    <property type="protein sequence ID" value="MFM0008047.1"/>
    <property type="molecule type" value="Genomic_DNA"/>
</dbReference>
<organism evidence="1 2">
    <name type="scientific">Paraburkholderia dipogonis</name>
    <dbReference type="NCBI Taxonomy" id="1211383"/>
    <lineage>
        <taxon>Bacteria</taxon>
        <taxon>Pseudomonadati</taxon>
        <taxon>Pseudomonadota</taxon>
        <taxon>Betaproteobacteria</taxon>
        <taxon>Burkholderiales</taxon>
        <taxon>Burkholderiaceae</taxon>
        <taxon>Paraburkholderia</taxon>
    </lineage>
</organism>
<reference evidence="1 2" key="1">
    <citation type="journal article" date="2024" name="Chem. Sci.">
        <title>Discovery of megapolipeptins by genome mining of a Burkholderiales bacteria collection.</title>
        <authorList>
            <person name="Paulo B.S."/>
            <person name="Recchia M.J.J."/>
            <person name="Lee S."/>
            <person name="Fergusson C.H."/>
            <person name="Romanowski S.B."/>
            <person name="Hernandez A."/>
            <person name="Krull N."/>
            <person name="Liu D.Y."/>
            <person name="Cavanagh H."/>
            <person name="Bos A."/>
            <person name="Gray C.A."/>
            <person name="Murphy B.T."/>
            <person name="Linington R.G."/>
            <person name="Eustaquio A.S."/>
        </authorList>
    </citation>
    <scope>NUCLEOTIDE SEQUENCE [LARGE SCALE GENOMIC DNA]</scope>
    <source>
        <strain evidence="1 2">RL17-350-BIC-A</strain>
    </source>
</reference>
<proteinExistence type="predicted"/>
<accession>A0ABW9B544</accession>
<evidence type="ECO:0000313" key="1">
    <source>
        <dbReference type="EMBL" id="MFM0008047.1"/>
    </source>
</evidence>
<evidence type="ECO:0008006" key="3">
    <source>
        <dbReference type="Google" id="ProtNLM"/>
    </source>
</evidence>
<sequence>MPTWLIDGKRPSRLAWLLKERILPPVYWHVMLKGREWLVQPEFVG</sequence>
<name>A0ABW9B544_9BURK</name>
<keyword evidence="2" id="KW-1185">Reference proteome</keyword>
<gene>
    <name evidence="1" type="ORF">PQR57_44910</name>
</gene>
<evidence type="ECO:0000313" key="2">
    <source>
        <dbReference type="Proteomes" id="UP001629230"/>
    </source>
</evidence>
<protein>
    <recommendedName>
        <fullName evidence="3">Transposase</fullName>
    </recommendedName>
</protein>
<comment type="caution">
    <text evidence="1">The sequence shown here is derived from an EMBL/GenBank/DDBJ whole genome shotgun (WGS) entry which is preliminary data.</text>
</comment>
<dbReference type="Proteomes" id="UP001629230">
    <property type="component" value="Unassembled WGS sequence"/>
</dbReference>